<evidence type="ECO:0000313" key="3">
    <source>
        <dbReference type="Proteomes" id="UP001642484"/>
    </source>
</evidence>
<dbReference type="InterPro" id="IPR027417">
    <property type="entry name" value="P-loop_NTPase"/>
</dbReference>
<protein>
    <recommendedName>
        <fullName evidence="1">ATPase AAA-type core domain-containing protein</fullName>
    </recommendedName>
</protein>
<proteinExistence type="predicted"/>
<dbReference type="Gene3D" id="3.40.50.300">
    <property type="entry name" value="P-loop containing nucleotide triphosphate hydrolases"/>
    <property type="match status" value="1"/>
</dbReference>
<dbReference type="PANTHER" id="PTHR23076">
    <property type="entry name" value="METALLOPROTEASE M41 FTSH"/>
    <property type="match status" value="1"/>
</dbReference>
<comment type="caution">
    <text evidence="2">The sequence shown here is derived from an EMBL/GenBank/DDBJ whole genome shotgun (WGS) entry which is preliminary data.</text>
</comment>
<feature type="domain" description="ATPase AAA-type core" evidence="1">
    <location>
        <begin position="35"/>
        <end position="88"/>
    </location>
</feature>
<dbReference type="SUPFAM" id="SSF52540">
    <property type="entry name" value="P-loop containing nucleoside triphosphate hydrolases"/>
    <property type="match status" value="1"/>
</dbReference>
<organism evidence="2 3">
    <name type="scientific">Durusdinium trenchii</name>
    <dbReference type="NCBI Taxonomy" id="1381693"/>
    <lineage>
        <taxon>Eukaryota</taxon>
        <taxon>Sar</taxon>
        <taxon>Alveolata</taxon>
        <taxon>Dinophyceae</taxon>
        <taxon>Suessiales</taxon>
        <taxon>Symbiodiniaceae</taxon>
        <taxon>Durusdinium</taxon>
    </lineage>
</organism>
<name>A0ABP0SD43_9DINO</name>
<evidence type="ECO:0000313" key="2">
    <source>
        <dbReference type="EMBL" id="CAK9110290.1"/>
    </source>
</evidence>
<dbReference type="EMBL" id="CAXAMN010027361">
    <property type="protein sequence ID" value="CAK9110290.1"/>
    <property type="molecule type" value="Genomic_DNA"/>
</dbReference>
<dbReference type="Pfam" id="PF00004">
    <property type="entry name" value="AAA"/>
    <property type="match status" value="1"/>
</dbReference>
<dbReference type="PANTHER" id="PTHR23076:SF97">
    <property type="entry name" value="ATP-DEPENDENT ZINC METALLOPROTEASE YME1L1"/>
    <property type="match status" value="1"/>
</dbReference>
<dbReference type="Proteomes" id="UP001642484">
    <property type="component" value="Unassembled WGS sequence"/>
</dbReference>
<evidence type="ECO:0000259" key="1">
    <source>
        <dbReference type="Pfam" id="PF00004"/>
    </source>
</evidence>
<accession>A0ABP0SD43</accession>
<gene>
    <name evidence="2" type="ORF">CCMP2556_LOCUS51279</name>
</gene>
<keyword evidence="3" id="KW-1185">Reference proteome</keyword>
<dbReference type="InterPro" id="IPR003959">
    <property type="entry name" value="ATPase_AAA_core"/>
</dbReference>
<sequence length="130" mass="14398">MLGSVRPQDELQEIILYLRDPDRFTRLGAKLPKGVMMSGSPGTGKTLLARAIAGEAGVPFLQASGSEFEEMFVGVGARRIRDLFQEACSCLARAATTARREFLRLRLRTPRRCPAVVGRYLKVLENGWVC</sequence>
<reference evidence="2 3" key="1">
    <citation type="submission" date="2024-02" db="EMBL/GenBank/DDBJ databases">
        <authorList>
            <person name="Chen Y."/>
            <person name="Shah S."/>
            <person name="Dougan E. K."/>
            <person name="Thang M."/>
            <person name="Chan C."/>
        </authorList>
    </citation>
    <scope>NUCLEOTIDE SEQUENCE [LARGE SCALE GENOMIC DNA]</scope>
</reference>